<dbReference type="Pfam" id="PF13439">
    <property type="entry name" value="Glyco_transf_4"/>
    <property type="match status" value="1"/>
</dbReference>
<evidence type="ECO:0000256" key="3">
    <source>
        <dbReference type="SAM" id="Phobius"/>
    </source>
</evidence>
<name>A0ABP4ES44_9ACTN</name>
<accession>A0ABP4ES44</accession>
<dbReference type="PANTHER" id="PTHR45947">
    <property type="entry name" value="SULFOQUINOVOSYL TRANSFERASE SQD2"/>
    <property type="match status" value="1"/>
</dbReference>
<evidence type="ECO:0000313" key="6">
    <source>
        <dbReference type="Proteomes" id="UP001501581"/>
    </source>
</evidence>
<dbReference type="InterPro" id="IPR028098">
    <property type="entry name" value="Glyco_trans_4-like_N"/>
</dbReference>
<evidence type="ECO:0000256" key="2">
    <source>
        <dbReference type="ARBA" id="ARBA00022679"/>
    </source>
</evidence>
<protein>
    <recommendedName>
        <fullName evidence="4">Glycosyltransferase subfamily 4-like N-terminal domain-containing protein</fullName>
    </recommendedName>
</protein>
<keyword evidence="1" id="KW-0328">Glycosyltransferase</keyword>
<dbReference type="Proteomes" id="UP001501581">
    <property type="component" value="Unassembled WGS sequence"/>
</dbReference>
<dbReference type="EMBL" id="BAAALG010000019">
    <property type="protein sequence ID" value="GAA1115086.1"/>
    <property type="molecule type" value="Genomic_DNA"/>
</dbReference>
<organism evidence="5 6">
    <name type="scientific">Nocardioides dubius</name>
    <dbReference type="NCBI Taxonomy" id="317019"/>
    <lineage>
        <taxon>Bacteria</taxon>
        <taxon>Bacillati</taxon>
        <taxon>Actinomycetota</taxon>
        <taxon>Actinomycetes</taxon>
        <taxon>Propionibacteriales</taxon>
        <taxon>Nocardioidaceae</taxon>
        <taxon>Nocardioides</taxon>
    </lineage>
</organism>
<keyword evidence="3" id="KW-0812">Transmembrane</keyword>
<dbReference type="Gene3D" id="3.40.50.2000">
    <property type="entry name" value="Glycogen Phosphorylase B"/>
    <property type="match status" value="2"/>
</dbReference>
<feature type="domain" description="Glycosyltransferase subfamily 4-like N-terminal" evidence="4">
    <location>
        <begin position="15"/>
        <end position="192"/>
    </location>
</feature>
<dbReference type="SUPFAM" id="SSF53756">
    <property type="entry name" value="UDP-Glycosyltransferase/glycogen phosphorylase"/>
    <property type="match status" value="1"/>
</dbReference>
<reference evidence="6" key="1">
    <citation type="journal article" date="2019" name="Int. J. Syst. Evol. Microbiol.">
        <title>The Global Catalogue of Microorganisms (GCM) 10K type strain sequencing project: providing services to taxonomists for standard genome sequencing and annotation.</title>
        <authorList>
            <consortium name="The Broad Institute Genomics Platform"/>
            <consortium name="The Broad Institute Genome Sequencing Center for Infectious Disease"/>
            <person name="Wu L."/>
            <person name="Ma J."/>
        </authorList>
    </citation>
    <scope>NUCLEOTIDE SEQUENCE [LARGE SCALE GENOMIC DNA]</scope>
    <source>
        <strain evidence="6">JCM 13008</strain>
    </source>
</reference>
<dbReference type="CDD" id="cd03794">
    <property type="entry name" value="GT4_WbuB-like"/>
    <property type="match status" value="1"/>
</dbReference>
<dbReference type="RefSeq" id="WP_343996924.1">
    <property type="nucleotide sequence ID" value="NZ_BAAALG010000019.1"/>
</dbReference>
<keyword evidence="6" id="KW-1185">Reference proteome</keyword>
<dbReference type="PANTHER" id="PTHR45947:SF3">
    <property type="entry name" value="SULFOQUINOVOSYL TRANSFERASE SQD2"/>
    <property type="match status" value="1"/>
</dbReference>
<proteinExistence type="predicted"/>
<dbReference type="InterPro" id="IPR050194">
    <property type="entry name" value="Glycosyltransferase_grp1"/>
</dbReference>
<sequence length="425" mass="46209">MKILVHDYSGHPFQVELSRELSQRGHDVTHSWCEAHVSGKGHLQAKPGEALRFSPVGVGEVIDKLSFGSRLVQELRYGVQLARQTRRLRPDVVLVGNVPIPMLVVFATFLMVARVPWVHWQQDVQSVAVRSFAGRQLSRAFVLVAAVIAAGERWCTRRARHTVVIADSFLDVHRRWGTEEKATVIPNWAPLDELVPTERDNRWAQEQGTAGVQTLLYSGTLGLKHNPALLVALASRVIAAGTPVQLCVVTEGPAGEVLRSEADRLGVPLRLLEFQPYERLSEVLGAGDVLLVLLEKDAGAFSVPSKTLSYLCAGRPVLGMMPGENLAAHLIDQASGCVVAPEESALDEAAEWVASVLADADHAAKIGALSRQLAEREFALAGCADQFERILTRVTGRLGDLVVRPRTSGDAVRGGVVRQPDEVTV</sequence>
<keyword evidence="3" id="KW-1133">Transmembrane helix</keyword>
<evidence type="ECO:0000259" key="4">
    <source>
        <dbReference type="Pfam" id="PF13439"/>
    </source>
</evidence>
<feature type="transmembrane region" description="Helical" evidence="3">
    <location>
        <begin position="92"/>
        <end position="112"/>
    </location>
</feature>
<keyword evidence="2" id="KW-0808">Transferase</keyword>
<evidence type="ECO:0000256" key="1">
    <source>
        <dbReference type="ARBA" id="ARBA00022676"/>
    </source>
</evidence>
<gene>
    <name evidence="5" type="ORF">GCM10009668_42250</name>
</gene>
<keyword evidence="3" id="KW-0472">Membrane</keyword>
<comment type="caution">
    <text evidence="5">The sequence shown here is derived from an EMBL/GenBank/DDBJ whole genome shotgun (WGS) entry which is preliminary data.</text>
</comment>
<evidence type="ECO:0000313" key="5">
    <source>
        <dbReference type="EMBL" id="GAA1115086.1"/>
    </source>
</evidence>